<name>A0AAP8PVP6_SERMA</name>
<evidence type="ECO:0000313" key="2">
    <source>
        <dbReference type="EMBL" id="POP17008.1"/>
    </source>
</evidence>
<dbReference type="EMBL" id="PQGI02000001">
    <property type="protein sequence ID" value="MEX3185374.1"/>
    <property type="molecule type" value="Genomic_DNA"/>
</dbReference>
<accession>A0AAP8PVP6</accession>
<dbReference type="Gene3D" id="1.10.357.10">
    <property type="entry name" value="Tetracycline Repressor, domain 2"/>
    <property type="match status" value="1"/>
</dbReference>
<dbReference type="Proteomes" id="UP000237365">
    <property type="component" value="Unassembled WGS sequence"/>
</dbReference>
<sequence length="216" mass="24560">MILFDENNLSPVRRRTLERLTSAALKLYQQNTFPTADEITREAEYAKVTLKTYFSTHSEFVEYVVKRVIGSFDKPAMGNNAEENVAMLLSWGYGELYSHEALMRDALRISQQRWQEAQSRDVEPSAVEQVETSNSLLKKSNRKEALTAALTPLEEQLPQEKMQKLIMLMSVLYGTEAMTVLKDTFGLGQDEIIDLTTWGAKSLIRQALEEQVEGTS</sequence>
<dbReference type="EMBL" id="PQGI01000007">
    <property type="protein sequence ID" value="POP17008.1"/>
    <property type="molecule type" value="Genomic_DNA"/>
</dbReference>
<reference evidence="1 3" key="2">
    <citation type="submission" date="2024-07" db="EMBL/GenBank/DDBJ databases">
        <title>Making a pathogen? Evaluating the impact of protist predation on the evolution of virulence in Serratia marcescens.</title>
        <authorList>
            <person name="Hopkins H."/>
            <person name="Lopezguerra C."/>
            <person name="Lau M.-J."/>
        </authorList>
    </citation>
    <scope>NUCLEOTIDE SEQUENCE [LARGE SCALE GENOMIC DNA]</scope>
    <source>
        <strain evidence="1 3">KZ19</strain>
    </source>
</reference>
<reference evidence="2" key="1">
    <citation type="submission" date="2018-01" db="EMBL/GenBank/DDBJ databases">
        <title>The opportunistic pathogen Serratia marcescens is an overlooked threat to honeybees.</title>
        <authorList>
            <person name="Raymann K."/>
            <person name="Shaffer Z."/>
            <person name="Coon K."/>
            <person name="Salisbury S."/>
            <person name="Moran N.A."/>
        </authorList>
    </citation>
    <scope>NUCLEOTIDE SEQUENCE [LARGE SCALE GENOMIC DNA]</scope>
    <source>
        <strain evidence="2">KZ19</strain>
    </source>
</reference>
<comment type="caution">
    <text evidence="2">The sequence shown here is derived from an EMBL/GenBank/DDBJ whole genome shotgun (WGS) entry which is preliminary data.</text>
</comment>
<dbReference type="RefSeq" id="WP_099784552.1">
    <property type="nucleotide sequence ID" value="NZ_CP163407.1"/>
</dbReference>
<evidence type="ECO:0000313" key="1">
    <source>
        <dbReference type="EMBL" id="MEX3185374.1"/>
    </source>
</evidence>
<reference evidence="1 3" key="3">
    <citation type="submission" date="2024-07" db="EMBL/GenBank/DDBJ databases">
        <authorList>
            <person name="Raymann K."/>
        </authorList>
    </citation>
    <scope>NUCLEOTIDE SEQUENCE [LARGE SCALE GENOMIC DNA]</scope>
    <source>
        <strain evidence="1 3">KZ19</strain>
    </source>
</reference>
<dbReference type="AlphaFoldDB" id="A0AAP8PVP6"/>
<evidence type="ECO:0000313" key="3">
    <source>
        <dbReference type="Proteomes" id="UP000237365"/>
    </source>
</evidence>
<dbReference type="InterPro" id="IPR009057">
    <property type="entry name" value="Homeodomain-like_sf"/>
</dbReference>
<organism evidence="2">
    <name type="scientific">Serratia marcescens</name>
    <dbReference type="NCBI Taxonomy" id="615"/>
    <lineage>
        <taxon>Bacteria</taxon>
        <taxon>Pseudomonadati</taxon>
        <taxon>Pseudomonadota</taxon>
        <taxon>Gammaproteobacteria</taxon>
        <taxon>Enterobacterales</taxon>
        <taxon>Yersiniaceae</taxon>
        <taxon>Serratia</taxon>
    </lineage>
</organism>
<gene>
    <name evidence="1" type="ORF">C3R40_001925</name>
    <name evidence="2" type="ORF">C3R40_09380</name>
</gene>
<proteinExistence type="predicted"/>
<protein>
    <submittedName>
        <fullName evidence="1">TetR/AcrR family transcriptional regulator</fullName>
    </submittedName>
</protein>
<dbReference type="SUPFAM" id="SSF46689">
    <property type="entry name" value="Homeodomain-like"/>
    <property type="match status" value="1"/>
</dbReference>